<name>A0A0G4ERS1_VITBC</name>
<evidence type="ECO:0000256" key="1">
    <source>
        <dbReference type="SAM" id="MobiDB-lite"/>
    </source>
</evidence>
<feature type="compositionally biased region" description="Polar residues" evidence="1">
    <location>
        <begin position="1"/>
        <end position="16"/>
    </location>
</feature>
<proteinExistence type="predicted"/>
<feature type="transmembrane region" description="Helical" evidence="2">
    <location>
        <begin position="140"/>
        <end position="161"/>
    </location>
</feature>
<accession>A0A0G4ERS1</accession>
<feature type="compositionally biased region" description="Low complexity" evidence="1">
    <location>
        <begin position="26"/>
        <end position="43"/>
    </location>
</feature>
<evidence type="ECO:0000313" key="4">
    <source>
        <dbReference type="Proteomes" id="UP000041254"/>
    </source>
</evidence>
<reference evidence="3 4" key="1">
    <citation type="submission" date="2014-11" db="EMBL/GenBank/DDBJ databases">
        <authorList>
            <person name="Zhu J."/>
            <person name="Qi W."/>
            <person name="Song R."/>
        </authorList>
    </citation>
    <scope>NUCLEOTIDE SEQUENCE [LARGE SCALE GENOMIC DNA]</scope>
</reference>
<keyword evidence="2" id="KW-0472">Membrane</keyword>
<sequence length="201" mass="21781">MATNPSREVPQLSGTLNPPAGDRIHPPLATSASTAPPGSPQAAHTQSNEVALDMEQVRGDSHAAEERHEEKEKRSKHSKHSKRDSTNPGGSRQSAEIFPSRASEDGARRSTGGGVMELPDMQALQNQIMEQEGELICLKWMLLVSLLIPFVGCCVCLFNQSGSPDTPPKVKRLVMLNLVFSILNAIILFALNVVLALLLRN</sequence>
<gene>
    <name evidence="3" type="ORF">Vbra_13039</name>
</gene>
<keyword evidence="2" id="KW-1133">Transmembrane helix</keyword>
<feature type="region of interest" description="Disordered" evidence="1">
    <location>
        <begin position="1"/>
        <end position="115"/>
    </location>
</feature>
<dbReference type="InParanoid" id="A0A0G4ERS1"/>
<dbReference type="Proteomes" id="UP000041254">
    <property type="component" value="Unassembled WGS sequence"/>
</dbReference>
<dbReference type="AlphaFoldDB" id="A0A0G4ERS1"/>
<dbReference type="VEuPathDB" id="CryptoDB:Vbra_13039"/>
<keyword evidence="2" id="KW-0812">Transmembrane</keyword>
<protein>
    <submittedName>
        <fullName evidence="3">Uncharacterized protein</fullName>
    </submittedName>
</protein>
<dbReference type="EMBL" id="CDMY01000301">
    <property type="protein sequence ID" value="CEM00904.1"/>
    <property type="molecule type" value="Genomic_DNA"/>
</dbReference>
<feature type="transmembrane region" description="Helical" evidence="2">
    <location>
        <begin position="173"/>
        <end position="199"/>
    </location>
</feature>
<feature type="compositionally biased region" description="Basic and acidic residues" evidence="1">
    <location>
        <begin position="55"/>
        <end position="73"/>
    </location>
</feature>
<evidence type="ECO:0000256" key="2">
    <source>
        <dbReference type="SAM" id="Phobius"/>
    </source>
</evidence>
<organism evidence="3 4">
    <name type="scientific">Vitrella brassicaformis (strain CCMP3155)</name>
    <dbReference type="NCBI Taxonomy" id="1169540"/>
    <lineage>
        <taxon>Eukaryota</taxon>
        <taxon>Sar</taxon>
        <taxon>Alveolata</taxon>
        <taxon>Colpodellida</taxon>
        <taxon>Vitrellaceae</taxon>
        <taxon>Vitrella</taxon>
    </lineage>
</organism>
<keyword evidence="4" id="KW-1185">Reference proteome</keyword>
<evidence type="ECO:0000313" key="3">
    <source>
        <dbReference type="EMBL" id="CEM00904.1"/>
    </source>
</evidence>